<dbReference type="InterPro" id="IPR046342">
    <property type="entry name" value="CBS_dom_sf"/>
</dbReference>
<protein>
    <recommendedName>
        <fullName evidence="3">CBS domain-containing protein</fullName>
    </recommendedName>
</protein>
<dbReference type="Gene3D" id="3.10.580.10">
    <property type="entry name" value="CBS-domain"/>
    <property type="match status" value="1"/>
</dbReference>
<dbReference type="SUPFAM" id="SSF54631">
    <property type="entry name" value="CBS-domain pair"/>
    <property type="match status" value="1"/>
</dbReference>
<comment type="caution">
    <text evidence="4">The sequence shown here is derived from an EMBL/GenBank/DDBJ whole genome shotgun (WGS) entry which is preliminary data.</text>
</comment>
<dbReference type="PROSITE" id="PS51371">
    <property type="entry name" value="CBS"/>
    <property type="match status" value="1"/>
</dbReference>
<sequence length="257" mass="25648">MVVAGEAKVIGAGVEGARAVGAQASGARVIGARANGAQADDARVDGAQAISARANGAQVDGARAIGAWANGAHADDAQTDGARVGGARVVRVVGAEWRGVGMRAVDVAVGVSTVSVADSVIRAVQVMAVGRLPGLVVVDAVGRPVAVLPGSQVLRLSIPAAFQDDPMLVRAVDEPSADVFWRELGGLTVGDCLPRPVARPLTVTEDATLLEIAALMARGRSPLVAVVGTGGELTGVITLDRLLTSLAVAGLGDQPPG</sequence>
<dbReference type="InterPro" id="IPR000644">
    <property type="entry name" value="CBS_dom"/>
</dbReference>
<dbReference type="InterPro" id="IPR051257">
    <property type="entry name" value="Diverse_CBS-Domain"/>
</dbReference>
<name>A0ABP4QJG0_9ACTN</name>
<dbReference type="Pfam" id="PF00571">
    <property type="entry name" value="CBS"/>
    <property type="match status" value="1"/>
</dbReference>
<keyword evidence="1 2" id="KW-0129">CBS domain</keyword>
<dbReference type="CDD" id="cd17788">
    <property type="entry name" value="CBS_pair_bac"/>
    <property type="match status" value="1"/>
</dbReference>
<evidence type="ECO:0000313" key="5">
    <source>
        <dbReference type="Proteomes" id="UP001501705"/>
    </source>
</evidence>
<evidence type="ECO:0000256" key="2">
    <source>
        <dbReference type="PROSITE-ProRule" id="PRU00703"/>
    </source>
</evidence>
<feature type="domain" description="CBS" evidence="3">
    <location>
        <begin position="194"/>
        <end position="254"/>
    </location>
</feature>
<dbReference type="SMART" id="SM00116">
    <property type="entry name" value="CBS"/>
    <property type="match status" value="2"/>
</dbReference>
<keyword evidence="5" id="KW-1185">Reference proteome</keyword>
<gene>
    <name evidence="4" type="ORF">GCM10009804_75390</name>
</gene>
<dbReference type="EMBL" id="BAAAPH010000051">
    <property type="protein sequence ID" value="GAA1608684.1"/>
    <property type="molecule type" value="Genomic_DNA"/>
</dbReference>
<dbReference type="SUPFAM" id="SSF141571">
    <property type="entry name" value="Pentapeptide repeat-like"/>
    <property type="match status" value="1"/>
</dbReference>
<dbReference type="Gene3D" id="2.160.20.80">
    <property type="entry name" value="E3 ubiquitin-protein ligase SopA"/>
    <property type="match status" value="1"/>
</dbReference>
<dbReference type="PANTHER" id="PTHR43080:SF2">
    <property type="entry name" value="CBS DOMAIN-CONTAINING PROTEIN"/>
    <property type="match status" value="1"/>
</dbReference>
<dbReference type="PANTHER" id="PTHR43080">
    <property type="entry name" value="CBS DOMAIN-CONTAINING PROTEIN CBSX3, MITOCHONDRIAL"/>
    <property type="match status" value="1"/>
</dbReference>
<reference evidence="5" key="1">
    <citation type="journal article" date="2019" name="Int. J. Syst. Evol. Microbiol.">
        <title>The Global Catalogue of Microorganisms (GCM) 10K type strain sequencing project: providing services to taxonomists for standard genome sequencing and annotation.</title>
        <authorList>
            <consortium name="The Broad Institute Genomics Platform"/>
            <consortium name="The Broad Institute Genome Sequencing Center for Infectious Disease"/>
            <person name="Wu L."/>
            <person name="Ma J."/>
        </authorList>
    </citation>
    <scope>NUCLEOTIDE SEQUENCE [LARGE SCALE GENOMIC DNA]</scope>
    <source>
        <strain evidence="5">JCM 15572</strain>
    </source>
</reference>
<organism evidence="4 5">
    <name type="scientific">Kribbella hippodromi</name>
    <dbReference type="NCBI Taxonomy" id="434347"/>
    <lineage>
        <taxon>Bacteria</taxon>
        <taxon>Bacillati</taxon>
        <taxon>Actinomycetota</taxon>
        <taxon>Actinomycetes</taxon>
        <taxon>Propionibacteriales</taxon>
        <taxon>Kribbellaceae</taxon>
        <taxon>Kribbella</taxon>
    </lineage>
</organism>
<evidence type="ECO:0000256" key="1">
    <source>
        <dbReference type="ARBA" id="ARBA00023122"/>
    </source>
</evidence>
<evidence type="ECO:0000313" key="4">
    <source>
        <dbReference type="EMBL" id="GAA1608684.1"/>
    </source>
</evidence>
<proteinExistence type="predicted"/>
<accession>A0ABP4QJG0</accession>
<dbReference type="Proteomes" id="UP001501705">
    <property type="component" value="Unassembled WGS sequence"/>
</dbReference>
<evidence type="ECO:0000259" key="3">
    <source>
        <dbReference type="PROSITE" id="PS51371"/>
    </source>
</evidence>